<gene>
    <name evidence="1" type="ORF">IQ35_03961</name>
</gene>
<dbReference type="EMBL" id="VLKK01000040">
    <property type="protein sequence ID" value="TWH87543.1"/>
    <property type="molecule type" value="Genomic_DNA"/>
</dbReference>
<keyword evidence="2" id="KW-1185">Reference proteome</keyword>
<comment type="caution">
    <text evidence="1">The sequence shown here is derived from an EMBL/GenBank/DDBJ whole genome shotgun (WGS) entry which is preliminary data.</text>
</comment>
<evidence type="ECO:0000313" key="1">
    <source>
        <dbReference type="EMBL" id="TWH87543.1"/>
    </source>
</evidence>
<organism evidence="1 2">
    <name type="scientific">Sphingobium wenxiniae (strain DSM 21828 / CGMCC 1.7748 / JZ-1)</name>
    <dbReference type="NCBI Taxonomy" id="595605"/>
    <lineage>
        <taxon>Bacteria</taxon>
        <taxon>Pseudomonadati</taxon>
        <taxon>Pseudomonadota</taxon>
        <taxon>Alphaproteobacteria</taxon>
        <taxon>Sphingomonadales</taxon>
        <taxon>Sphingomonadaceae</taxon>
        <taxon>Sphingobium</taxon>
    </lineage>
</organism>
<sequence>MMGESLYWSMTYEWLDRGIFANDERIAAKALCHVLSIAILLLSIHPTLR</sequence>
<dbReference type="AlphaFoldDB" id="A0A562JX42"/>
<accession>A0A562JX42</accession>
<evidence type="ECO:0000313" key="2">
    <source>
        <dbReference type="Proteomes" id="UP000316624"/>
    </source>
</evidence>
<protein>
    <submittedName>
        <fullName evidence="1">Uncharacterized protein</fullName>
    </submittedName>
</protein>
<proteinExistence type="predicted"/>
<name>A0A562JX42_SPHWJ</name>
<reference evidence="1 2" key="1">
    <citation type="journal article" date="2015" name="Stand. Genomic Sci.">
        <title>Genomic Encyclopedia of Bacterial and Archaeal Type Strains, Phase III: the genomes of soil and plant-associated and newly described type strains.</title>
        <authorList>
            <person name="Whitman W.B."/>
            <person name="Woyke T."/>
            <person name="Klenk H.P."/>
            <person name="Zhou Y."/>
            <person name="Lilburn T.G."/>
            <person name="Beck B.J."/>
            <person name="De Vos P."/>
            <person name="Vandamme P."/>
            <person name="Eisen J.A."/>
            <person name="Garrity G."/>
            <person name="Hugenholtz P."/>
            <person name="Kyrpides N.C."/>
        </authorList>
    </citation>
    <scope>NUCLEOTIDE SEQUENCE [LARGE SCALE GENOMIC DNA]</scope>
    <source>
        <strain evidence="1 2">CGMCC 1.7748</strain>
    </source>
</reference>
<dbReference type="Proteomes" id="UP000316624">
    <property type="component" value="Unassembled WGS sequence"/>
</dbReference>